<sequence>MDLPFTAPGQIIPEFQKDLPEFRQLANPNRGSCHSRQPDNSSGRTRLPANPQNQPMTTNCESFNSGIQTQNAHQNPPIQKLNQSEDGPKPRKSSTVCGLPETETCERQTCQTEPVPAATCEPPIRSVVTKAKPCVENDVIPKETTKRDIESNQTNPYNPELGAESAAIEPSDMEDAGEASVTSRSERDVRCKSKVKYNGREGFLPLFIRRDDYKSIVGTNWFGTMQFDFNSIFGNINLIPRRTSPIIHDLKPQIAN</sequence>
<reference evidence="2 3" key="1">
    <citation type="journal article" date="2011" name="Science">
        <title>The ecoresponsive genome of Daphnia pulex.</title>
        <authorList>
            <person name="Colbourne J.K."/>
            <person name="Pfrender M.E."/>
            <person name="Gilbert D."/>
            <person name="Thomas W.K."/>
            <person name="Tucker A."/>
            <person name="Oakley T.H."/>
            <person name="Tokishita S."/>
            <person name="Aerts A."/>
            <person name="Arnold G.J."/>
            <person name="Basu M.K."/>
            <person name="Bauer D.J."/>
            <person name="Caceres C.E."/>
            <person name="Carmel L."/>
            <person name="Casola C."/>
            <person name="Choi J.H."/>
            <person name="Detter J.C."/>
            <person name="Dong Q."/>
            <person name="Dusheyko S."/>
            <person name="Eads B.D."/>
            <person name="Frohlich T."/>
            <person name="Geiler-Samerotte K.A."/>
            <person name="Gerlach D."/>
            <person name="Hatcher P."/>
            <person name="Jogdeo S."/>
            <person name="Krijgsveld J."/>
            <person name="Kriventseva E.V."/>
            <person name="Kultz D."/>
            <person name="Laforsch C."/>
            <person name="Lindquist E."/>
            <person name="Lopez J."/>
            <person name="Manak J.R."/>
            <person name="Muller J."/>
            <person name="Pangilinan J."/>
            <person name="Patwardhan R.P."/>
            <person name="Pitluck S."/>
            <person name="Pritham E.J."/>
            <person name="Rechtsteiner A."/>
            <person name="Rho M."/>
            <person name="Rogozin I.B."/>
            <person name="Sakarya O."/>
            <person name="Salamov A."/>
            <person name="Schaack S."/>
            <person name="Shapiro H."/>
            <person name="Shiga Y."/>
            <person name="Skalitzky C."/>
            <person name="Smith Z."/>
            <person name="Souvorov A."/>
            <person name="Sung W."/>
            <person name="Tang Z."/>
            <person name="Tsuchiya D."/>
            <person name="Tu H."/>
            <person name="Vos H."/>
            <person name="Wang M."/>
            <person name="Wolf Y.I."/>
            <person name="Yamagata H."/>
            <person name="Yamada T."/>
            <person name="Ye Y."/>
            <person name="Shaw J.R."/>
            <person name="Andrews J."/>
            <person name="Crease T.J."/>
            <person name="Tang H."/>
            <person name="Lucas S.M."/>
            <person name="Robertson H.M."/>
            <person name="Bork P."/>
            <person name="Koonin E.V."/>
            <person name="Zdobnov E.M."/>
            <person name="Grigoriev I.V."/>
            <person name="Lynch M."/>
            <person name="Boore J.L."/>
        </authorList>
    </citation>
    <scope>NUCLEOTIDE SEQUENCE [LARGE SCALE GENOMIC DNA]</scope>
</reference>
<feature type="region of interest" description="Disordered" evidence="1">
    <location>
        <begin position="1"/>
        <end position="98"/>
    </location>
</feature>
<evidence type="ECO:0000313" key="3">
    <source>
        <dbReference type="Proteomes" id="UP000000305"/>
    </source>
</evidence>
<protein>
    <submittedName>
        <fullName evidence="2">Uncharacterized protein</fullName>
    </submittedName>
</protein>
<gene>
    <name evidence="2" type="ORF">DAPPUDRAFT_110406</name>
</gene>
<dbReference type="EMBL" id="GL732596">
    <property type="protein sequence ID" value="EFX72764.1"/>
    <property type="molecule type" value="Genomic_DNA"/>
</dbReference>
<keyword evidence="3" id="KW-1185">Reference proteome</keyword>
<organism evidence="2 3">
    <name type="scientific">Daphnia pulex</name>
    <name type="common">Water flea</name>
    <dbReference type="NCBI Taxonomy" id="6669"/>
    <lineage>
        <taxon>Eukaryota</taxon>
        <taxon>Metazoa</taxon>
        <taxon>Ecdysozoa</taxon>
        <taxon>Arthropoda</taxon>
        <taxon>Crustacea</taxon>
        <taxon>Branchiopoda</taxon>
        <taxon>Diplostraca</taxon>
        <taxon>Cladocera</taxon>
        <taxon>Anomopoda</taxon>
        <taxon>Daphniidae</taxon>
        <taxon>Daphnia</taxon>
    </lineage>
</organism>
<dbReference type="InParanoid" id="E9H678"/>
<evidence type="ECO:0000256" key="1">
    <source>
        <dbReference type="SAM" id="MobiDB-lite"/>
    </source>
</evidence>
<feature type="compositionally biased region" description="Polar residues" evidence="1">
    <location>
        <begin position="26"/>
        <end position="85"/>
    </location>
</feature>
<dbReference type="AlphaFoldDB" id="E9H678"/>
<accession>E9H678</accession>
<dbReference type="KEGG" id="dpx:DAPPUDRAFT_110406"/>
<name>E9H678_DAPPU</name>
<evidence type="ECO:0000313" key="2">
    <source>
        <dbReference type="EMBL" id="EFX72764.1"/>
    </source>
</evidence>
<dbReference type="Proteomes" id="UP000000305">
    <property type="component" value="Unassembled WGS sequence"/>
</dbReference>
<dbReference type="HOGENOM" id="CLU_1086892_0_0_1"/>
<proteinExistence type="predicted"/>